<dbReference type="EMBL" id="CAEZSM010000031">
    <property type="protein sequence ID" value="CAB4539028.1"/>
    <property type="molecule type" value="Genomic_DNA"/>
</dbReference>
<proteinExistence type="predicted"/>
<accession>A0A6J6BLF0</accession>
<dbReference type="Pfam" id="PF01464">
    <property type="entry name" value="SLT"/>
    <property type="match status" value="1"/>
</dbReference>
<gene>
    <name evidence="2" type="ORF">UFOPK1438_00367</name>
</gene>
<dbReference type="InterPro" id="IPR023346">
    <property type="entry name" value="Lysozyme-like_dom_sf"/>
</dbReference>
<dbReference type="InterPro" id="IPR008258">
    <property type="entry name" value="Transglycosylase_SLT_dom_1"/>
</dbReference>
<dbReference type="Gene3D" id="1.10.530.10">
    <property type="match status" value="1"/>
</dbReference>
<name>A0A6J6BLF0_9ZZZZ</name>
<reference evidence="2" key="1">
    <citation type="submission" date="2020-05" db="EMBL/GenBank/DDBJ databases">
        <authorList>
            <person name="Chiriac C."/>
            <person name="Salcher M."/>
            <person name="Ghai R."/>
            <person name="Kavagutti S V."/>
        </authorList>
    </citation>
    <scope>NUCLEOTIDE SEQUENCE</scope>
</reference>
<evidence type="ECO:0000259" key="1">
    <source>
        <dbReference type="Pfam" id="PF01464"/>
    </source>
</evidence>
<dbReference type="SUPFAM" id="SSF53955">
    <property type="entry name" value="Lysozyme-like"/>
    <property type="match status" value="1"/>
</dbReference>
<protein>
    <submittedName>
        <fullName evidence="2">Unannotated protein</fullName>
    </submittedName>
</protein>
<feature type="domain" description="Transglycosylase SLT" evidence="1">
    <location>
        <begin position="116"/>
        <end position="182"/>
    </location>
</feature>
<evidence type="ECO:0000313" key="2">
    <source>
        <dbReference type="EMBL" id="CAB4539028.1"/>
    </source>
</evidence>
<dbReference type="AlphaFoldDB" id="A0A6J6BLF0"/>
<organism evidence="2">
    <name type="scientific">freshwater metagenome</name>
    <dbReference type="NCBI Taxonomy" id="449393"/>
    <lineage>
        <taxon>unclassified sequences</taxon>
        <taxon>metagenomes</taxon>
        <taxon>ecological metagenomes</taxon>
    </lineage>
</organism>
<sequence length="195" mass="22222">MKKLKSKYVAPWIVIASMLFLATAQPSAYGLEFPMTTHLALPDQLEERAFAATPNSTDVLYGGFSLKASAKSSLFSSELALVSNVSKQVEMARTQMGAKKVAKAILIDEYGYDEKEYSCLNRLWMKESHWNYKAHNYRSGAHGIAQALPAVKMEVIATDWRTNPVTQIRWGIRYIDIRYDTPCKAWAKWKSHRFY</sequence>